<dbReference type="GO" id="GO:0031593">
    <property type="term" value="F:polyubiquitin modification-dependent protein binding"/>
    <property type="evidence" value="ECO:0007669"/>
    <property type="project" value="TreeGrafter"/>
</dbReference>
<dbReference type="InterPro" id="IPR006640">
    <property type="entry name" value="SprT-like_domain"/>
</dbReference>
<dbReference type="Pfam" id="PF10263">
    <property type="entry name" value="SprT-like"/>
    <property type="match status" value="1"/>
</dbReference>
<dbReference type="PANTHER" id="PTHR21220">
    <property type="entry name" value="DNA-DEPENDENT METALLOPROTEASE SPRTN"/>
    <property type="match status" value="1"/>
</dbReference>
<gene>
    <name evidence="2" type="ORF">IWQ62_000362</name>
</gene>
<organism evidence="2 3">
    <name type="scientific">Dispira parvispora</name>
    <dbReference type="NCBI Taxonomy" id="1520584"/>
    <lineage>
        <taxon>Eukaryota</taxon>
        <taxon>Fungi</taxon>
        <taxon>Fungi incertae sedis</taxon>
        <taxon>Zoopagomycota</taxon>
        <taxon>Kickxellomycotina</taxon>
        <taxon>Dimargaritomycetes</taxon>
        <taxon>Dimargaritales</taxon>
        <taxon>Dimargaritaceae</taxon>
        <taxon>Dispira</taxon>
    </lineage>
</organism>
<evidence type="ECO:0000259" key="1">
    <source>
        <dbReference type="Pfam" id="PF10263"/>
    </source>
</evidence>
<comment type="caution">
    <text evidence="2">The sequence shown here is derived from an EMBL/GenBank/DDBJ whole genome shotgun (WGS) entry which is preliminary data.</text>
</comment>
<protein>
    <recommendedName>
        <fullName evidence="1">SprT-like domain-containing protein</fullName>
    </recommendedName>
</protein>
<accession>A0A9W8B0U7</accession>
<feature type="domain" description="SprT-like" evidence="1">
    <location>
        <begin position="13"/>
        <end position="112"/>
    </location>
</feature>
<dbReference type="GO" id="GO:0003697">
    <property type="term" value="F:single-stranded DNA binding"/>
    <property type="evidence" value="ECO:0007669"/>
    <property type="project" value="InterPro"/>
</dbReference>
<proteinExistence type="predicted"/>
<dbReference type="InterPro" id="IPR044245">
    <property type="entry name" value="Spartan"/>
</dbReference>
<dbReference type="GO" id="GO:0006974">
    <property type="term" value="P:DNA damage response"/>
    <property type="evidence" value="ECO:0007669"/>
    <property type="project" value="InterPro"/>
</dbReference>
<evidence type="ECO:0000313" key="3">
    <source>
        <dbReference type="Proteomes" id="UP001150925"/>
    </source>
</evidence>
<sequence>MSGRNITEFPNIHRLFRELNKEEFWDLLDGVDLEWADDLGSDTEGACTVDTSTRTISIQLNKRALQSKTTDKVAEVLARQMIHAYLHSTHAFDAGRTDGPSFQKHWKRLLDLYNNHNPGQLNASKRLYFKPAISTIC</sequence>
<name>A0A9W8B0U7_9FUNG</name>
<reference evidence="2" key="1">
    <citation type="submission" date="2022-07" db="EMBL/GenBank/DDBJ databases">
        <title>Phylogenomic reconstructions and comparative analyses of Kickxellomycotina fungi.</title>
        <authorList>
            <person name="Reynolds N.K."/>
            <person name="Stajich J.E."/>
            <person name="Barry K."/>
            <person name="Grigoriev I.V."/>
            <person name="Crous P."/>
            <person name="Smith M.E."/>
        </authorList>
    </citation>
    <scope>NUCLEOTIDE SEQUENCE</scope>
    <source>
        <strain evidence="2">RSA 1196</strain>
    </source>
</reference>
<evidence type="ECO:0000313" key="2">
    <source>
        <dbReference type="EMBL" id="KAJ1969838.1"/>
    </source>
</evidence>
<dbReference type="Proteomes" id="UP001150925">
    <property type="component" value="Unassembled WGS sequence"/>
</dbReference>
<keyword evidence="3" id="KW-1185">Reference proteome</keyword>
<dbReference type="GO" id="GO:0005634">
    <property type="term" value="C:nucleus"/>
    <property type="evidence" value="ECO:0007669"/>
    <property type="project" value="TreeGrafter"/>
</dbReference>
<dbReference type="AlphaFoldDB" id="A0A9W8B0U7"/>
<dbReference type="GO" id="GO:0004222">
    <property type="term" value="F:metalloendopeptidase activity"/>
    <property type="evidence" value="ECO:0007669"/>
    <property type="project" value="InterPro"/>
</dbReference>
<dbReference type="EMBL" id="JANBPY010000019">
    <property type="protein sequence ID" value="KAJ1969838.1"/>
    <property type="molecule type" value="Genomic_DNA"/>
</dbReference>
<dbReference type="PANTHER" id="PTHR21220:SF0">
    <property type="entry name" value="DNA-DEPENDENT METALLOPROTEASE SPRTN"/>
    <property type="match status" value="1"/>
</dbReference>